<feature type="region of interest" description="Disordered" evidence="13">
    <location>
        <begin position="901"/>
        <end position="922"/>
    </location>
</feature>
<reference evidence="17" key="1">
    <citation type="submission" date="2016-10" db="EMBL/GenBank/DDBJ databases">
        <authorList>
            <person name="Varghese N."/>
            <person name="Submissions S."/>
        </authorList>
    </citation>
    <scope>NUCLEOTIDE SEQUENCE [LARGE SCALE GENOMIC DNA]</scope>
    <source>
        <strain evidence="17">EPL6</strain>
    </source>
</reference>
<feature type="domain" description="Histidine kinase" evidence="15">
    <location>
        <begin position="685"/>
        <end position="903"/>
    </location>
</feature>
<dbReference type="Gene3D" id="3.40.50.300">
    <property type="entry name" value="P-loop containing nucleotide triphosphate hydrolases"/>
    <property type="match status" value="1"/>
</dbReference>
<evidence type="ECO:0000256" key="11">
    <source>
        <dbReference type="ARBA" id="ARBA00023012"/>
    </source>
</evidence>
<dbReference type="InterPro" id="IPR003852">
    <property type="entry name" value="Sig_transdc_His_kinase_KdpD_N"/>
</dbReference>
<gene>
    <name evidence="16" type="ORF">SAMN05428957_101102</name>
</gene>
<dbReference type="EC" id="2.7.13.3" evidence="3"/>
<keyword evidence="6 14" id="KW-0812">Transmembrane</keyword>
<evidence type="ECO:0000256" key="9">
    <source>
        <dbReference type="ARBA" id="ARBA00022840"/>
    </source>
</evidence>
<dbReference type="SMART" id="SM00387">
    <property type="entry name" value="HATPase_c"/>
    <property type="match status" value="1"/>
</dbReference>
<dbReference type="RefSeq" id="WP_091565350.1">
    <property type="nucleotide sequence ID" value="NZ_FNHP01000001.1"/>
</dbReference>
<dbReference type="GO" id="GO:0005737">
    <property type="term" value="C:cytoplasm"/>
    <property type="evidence" value="ECO:0007669"/>
    <property type="project" value="UniProtKB-ARBA"/>
</dbReference>
<dbReference type="InterPro" id="IPR036097">
    <property type="entry name" value="HisK_dim/P_sf"/>
</dbReference>
<feature type="transmembrane region" description="Helical" evidence="14">
    <location>
        <begin position="417"/>
        <end position="437"/>
    </location>
</feature>
<evidence type="ECO:0000259" key="15">
    <source>
        <dbReference type="PROSITE" id="PS50109"/>
    </source>
</evidence>
<dbReference type="PROSITE" id="PS50109">
    <property type="entry name" value="HIS_KIN"/>
    <property type="match status" value="1"/>
</dbReference>
<dbReference type="InterPro" id="IPR025201">
    <property type="entry name" value="KdpD_TM"/>
</dbReference>
<evidence type="ECO:0000256" key="14">
    <source>
        <dbReference type="SAM" id="Phobius"/>
    </source>
</evidence>
<dbReference type="Pfam" id="PF02518">
    <property type="entry name" value="HATPase_c"/>
    <property type="match status" value="1"/>
</dbReference>
<evidence type="ECO:0000256" key="3">
    <source>
        <dbReference type="ARBA" id="ARBA00012438"/>
    </source>
</evidence>
<dbReference type="STRING" id="1527607.SAMN05428957_101102"/>
<evidence type="ECO:0000256" key="12">
    <source>
        <dbReference type="ARBA" id="ARBA00023136"/>
    </source>
</evidence>
<evidence type="ECO:0000256" key="7">
    <source>
        <dbReference type="ARBA" id="ARBA00022741"/>
    </source>
</evidence>
<dbReference type="Pfam" id="PF13492">
    <property type="entry name" value="GAF_3"/>
    <property type="match status" value="1"/>
</dbReference>
<dbReference type="SUPFAM" id="SSF55781">
    <property type="entry name" value="GAF domain-like"/>
    <property type="match status" value="1"/>
</dbReference>
<dbReference type="Gene3D" id="1.10.287.130">
    <property type="match status" value="1"/>
</dbReference>
<keyword evidence="5" id="KW-0808">Transferase</keyword>
<dbReference type="InterPro" id="IPR038318">
    <property type="entry name" value="KdpD_sf"/>
</dbReference>
<dbReference type="InterPro" id="IPR036890">
    <property type="entry name" value="HATPase_C_sf"/>
</dbReference>
<dbReference type="GO" id="GO:0000155">
    <property type="term" value="F:phosphorelay sensor kinase activity"/>
    <property type="evidence" value="ECO:0007669"/>
    <property type="project" value="InterPro"/>
</dbReference>
<organism evidence="16 17">
    <name type="scientific">Oryzisolibacter propanilivorax</name>
    <dbReference type="NCBI Taxonomy" id="1527607"/>
    <lineage>
        <taxon>Bacteria</taxon>
        <taxon>Pseudomonadati</taxon>
        <taxon>Pseudomonadota</taxon>
        <taxon>Betaproteobacteria</taxon>
        <taxon>Burkholderiales</taxon>
        <taxon>Comamonadaceae</taxon>
        <taxon>Oryzisolibacter</taxon>
    </lineage>
</organism>
<keyword evidence="9" id="KW-0067">ATP-binding</keyword>
<dbReference type="InterPro" id="IPR052023">
    <property type="entry name" value="Histidine_kinase_KdpD"/>
</dbReference>
<dbReference type="GO" id="GO:0005524">
    <property type="term" value="F:ATP binding"/>
    <property type="evidence" value="ECO:0007669"/>
    <property type="project" value="UniProtKB-KW"/>
</dbReference>
<evidence type="ECO:0000256" key="5">
    <source>
        <dbReference type="ARBA" id="ARBA00022679"/>
    </source>
</evidence>
<evidence type="ECO:0000256" key="4">
    <source>
        <dbReference type="ARBA" id="ARBA00022553"/>
    </source>
</evidence>
<dbReference type="Gene3D" id="3.30.565.10">
    <property type="entry name" value="Histidine kinase-like ATPase, C-terminal domain"/>
    <property type="match status" value="1"/>
</dbReference>
<dbReference type="AlphaFoldDB" id="A0A1G9P016"/>
<dbReference type="Gene3D" id="1.20.120.620">
    <property type="entry name" value="Backbone structure of the membrane domain of e. Coli histidine kinase receptor kdpd"/>
    <property type="match status" value="1"/>
</dbReference>
<evidence type="ECO:0000313" key="17">
    <source>
        <dbReference type="Proteomes" id="UP000198552"/>
    </source>
</evidence>
<keyword evidence="17" id="KW-1185">Reference proteome</keyword>
<dbReference type="OrthoDB" id="9806130at2"/>
<dbReference type="Proteomes" id="UP000198552">
    <property type="component" value="Unassembled WGS sequence"/>
</dbReference>
<sequence length="922" mass="97136">MAVPDPPEVHERPDPDALLAQLRQSAEDLRRGRLKIFFGASAGVGKTYAMLSAARAAHAQGVPLVVGLVETHGRAETAALLEGLPLLARKEVAYRECVLSEFDLDAALAFGAAHAGGPEPPLVLLDELAHSNAPGSRHPKRWQDIEELLAAGIDVWSTLNVQHLESLNDIVGSIAGVRVGETVPDTVFDAADEVVVVDLPPDELLARLAAGQVYLPEQAERAARHFFRKGNLLALRELALRRAADRADSQVRLLRASSPGASAARPTRDALLACVGPGAGGEAVVRSAARLAAQAGLPWHAVFIDLPGAGAQVGRERALRTLRLAQELGASIATPPGTSVAEALARYARDNGLARLVLGRPQGGARRWWPWRRTLPERVAALAPNIDVLLVPLAAPAPAPTAVRSAGGTDAASRAAWPGYAIAAAACALVALAAAPLHGVLELTNIVMLFLLTVVGTALRFGRGPAALSAVVGVLLFDYFFVPPVWSLSVSDAQYLITFAVMLLVALVIGQLTASLRAQARAAAERERRMRGLYQMSRELSGALAAQQVAEIGARFLRAELGARSALLVADDAGELHQQAGADAQVDPAVARWCYDRGEPAGRGTHTLAASAALVLPLLAPMRPRGALVVQLPGERRPGPEQRQLLDTCASLLAISLERIHYIGVAQYSTLQIESERLRNSLLSAISHDLRTPLAALVGLADTLALAQPPLAAAQASVATAIGQAARRMATLVTNLLDMARLQAGAVQLRREWQPLEEIVGGALAACAPMLHGHPVQVQLARDLPLLHLDAVLFERVLVNLLENAARHTPPGTALRLTARASGAQAEITLDDDGPGLPPGREEAVFEKFERGARESATPGVGLGLALCRAIVQAHGGSIAAHNRREGARVLGARFVIRLPLGTPPPLDGSEDTAPGKPTIRP</sequence>
<dbReference type="SUPFAM" id="SSF47384">
    <property type="entry name" value="Homodimeric domain of signal transducing histidine kinase"/>
    <property type="match status" value="1"/>
</dbReference>
<comment type="catalytic activity">
    <reaction evidence="1">
        <text>ATP + protein L-histidine = ADP + protein N-phospho-L-histidine.</text>
        <dbReference type="EC" id="2.7.13.3"/>
    </reaction>
</comment>
<evidence type="ECO:0000256" key="6">
    <source>
        <dbReference type="ARBA" id="ARBA00022692"/>
    </source>
</evidence>
<dbReference type="Pfam" id="PF00512">
    <property type="entry name" value="HisKA"/>
    <property type="match status" value="1"/>
</dbReference>
<dbReference type="InterPro" id="IPR005467">
    <property type="entry name" value="His_kinase_dom"/>
</dbReference>
<dbReference type="Pfam" id="PF02702">
    <property type="entry name" value="KdpD"/>
    <property type="match status" value="1"/>
</dbReference>
<evidence type="ECO:0000256" key="13">
    <source>
        <dbReference type="SAM" id="MobiDB-lite"/>
    </source>
</evidence>
<comment type="subcellular location">
    <subcellularLocation>
        <location evidence="2">Membrane</location>
        <topology evidence="2">Multi-pass membrane protein</topology>
    </subcellularLocation>
</comment>
<dbReference type="PRINTS" id="PR00344">
    <property type="entry name" value="BCTRLSENSOR"/>
</dbReference>
<feature type="transmembrane region" description="Helical" evidence="14">
    <location>
        <begin position="468"/>
        <end position="489"/>
    </location>
</feature>
<dbReference type="CDD" id="cd00082">
    <property type="entry name" value="HisKA"/>
    <property type="match status" value="1"/>
</dbReference>
<evidence type="ECO:0000256" key="1">
    <source>
        <dbReference type="ARBA" id="ARBA00000085"/>
    </source>
</evidence>
<dbReference type="InterPro" id="IPR003018">
    <property type="entry name" value="GAF"/>
</dbReference>
<dbReference type="SMART" id="SM00388">
    <property type="entry name" value="HisKA"/>
    <property type="match status" value="1"/>
</dbReference>
<dbReference type="PANTHER" id="PTHR45569">
    <property type="entry name" value="SENSOR PROTEIN KDPD"/>
    <property type="match status" value="1"/>
</dbReference>
<dbReference type="InterPro" id="IPR004358">
    <property type="entry name" value="Sig_transdc_His_kin-like_C"/>
</dbReference>
<evidence type="ECO:0000256" key="10">
    <source>
        <dbReference type="ARBA" id="ARBA00022989"/>
    </source>
</evidence>
<feature type="transmembrane region" description="Helical" evidence="14">
    <location>
        <begin position="495"/>
        <end position="516"/>
    </location>
</feature>
<dbReference type="Gene3D" id="3.30.450.40">
    <property type="match status" value="1"/>
</dbReference>
<dbReference type="EMBL" id="FNHP01000001">
    <property type="protein sequence ID" value="SDL91974.1"/>
    <property type="molecule type" value="Genomic_DNA"/>
</dbReference>
<dbReference type="CDD" id="cd00075">
    <property type="entry name" value="HATPase"/>
    <property type="match status" value="1"/>
</dbReference>
<evidence type="ECO:0000256" key="2">
    <source>
        <dbReference type="ARBA" id="ARBA00004141"/>
    </source>
</evidence>
<evidence type="ECO:0000313" key="16">
    <source>
        <dbReference type="EMBL" id="SDL91974.1"/>
    </source>
</evidence>
<keyword evidence="11" id="KW-0902">Two-component regulatory system</keyword>
<dbReference type="SUPFAM" id="SSF55874">
    <property type="entry name" value="ATPase domain of HSP90 chaperone/DNA topoisomerase II/histidine kinase"/>
    <property type="match status" value="1"/>
</dbReference>
<keyword evidence="8 16" id="KW-0418">Kinase</keyword>
<proteinExistence type="predicted"/>
<dbReference type="PANTHER" id="PTHR45569:SF1">
    <property type="entry name" value="SENSOR PROTEIN KDPD"/>
    <property type="match status" value="1"/>
</dbReference>
<feature type="transmembrane region" description="Helical" evidence="14">
    <location>
        <begin position="443"/>
        <end position="461"/>
    </location>
</feature>
<keyword evidence="7" id="KW-0547">Nucleotide-binding</keyword>
<dbReference type="Pfam" id="PF13493">
    <property type="entry name" value="DUF4118"/>
    <property type="match status" value="1"/>
</dbReference>
<keyword evidence="12 14" id="KW-0472">Membrane</keyword>
<accession>A0A1G9P016</accession>
<protein>
    <recommendedName>
        <fullName evidence="3">histidine kinase</fullName>
        <ecNumber evidence="3">2.7.13.3</ecNumber>
    </recommendedName>
</protein>
<name>A0A1G9P016_9BURK</name>
<dbReference type="GO" id="GO:0005886">
    <property type="term" value="C:plasma membrane"/>
    <property type="evidence" value="ECO:0007669"/>
    <property type="project" value="TreeGrafter"/>
</dbReference>
<dbReference type="FunFam" id="3.40.50.300:FF:000483">
    <property type="entry name" value="Sensor histidine kinase KdpD"/>
    <property type="match status" value="1"/>
</dbReference>
<evidence type="ECO:0000256" key="8">
    <source>
        <dbReference type="ARBA" id="ARBA00022777"/>
    </source>
</evidence>
<dbReference type="InterPro" id="IPR027417">
    <property type="entry name" value="P-loop_NTPase"/>
</dbReference>
<dbReference type="InterPro" id="IPR029016">
    <property type="entry name" value="GAF-like_dom_sf"/>
</dbReference>
<keyword evidence="4" id="KW-0597">Phosphoprotein</keyword>
<dbReference type="InterPro" id="IPR003594">
    <property type="entry name" value="HATPase_dom"/>
</dbReference>
<keyword evidence="10 14" id="KW-1133">Transmembrane helix</keyword>
<dbReference type="InterPro" id="IPR003661">
    <property type="entry name" value="HisK_dim/P_dom"/>
</dbReference>